<protein>
    <submittedName>
        <fullName evidence="1">Uncharacterized protein</fullName>
    </submittedName>
</protein>
<evidence type="ECO:0000313" key="2">
    <source>
        <dbReference type="Proteomes" id="UP001597542"/>
    </source>
</evidence>
<accession>A0ABW5HR45</accession>
<dbReference type="Proteomes" id="UP001597542">
    <property type="component" value="Unassembled WGS sequence"/>
</dbReference>
<reference evidence="2" key="1">
    <citation type="journal article" date="2019" name="Int. J. Syst. Evol. Microbiol.">
        <title>The Global Catalogue of Microorganisms (GCM) 10K type strain sequencing project: providing services to taxonomists for standard genome sequencing and annotation.</title>
        <authorList>
            <consortium name="The Broad Institute Genomics Platform"/>
            <consortium name="The Broad Institute Genome Sequencing Center for Infectious Disease"/>
            <person name="Wu L."/>
            <person name="Ma J."/>
        </authorList>
    </citation>
    <scope>NUCLEOTIDE SEQUENCE [LARGE SCALE GENOMIC DNA]</scope>
    <source>
        <strain evidence="2">CGMCC 4.7638</strain>
    </source>
</reference>
<name>A0ABW5HR45_9PSEU</name>
<evidence type="ECO:0000313" key="1">
    <source>
        <dbReference type="EMBL" id="MFD2479484.1"/>
    </source>
</evidence>
<gene>
    <name evidence="1" type="ORF">ACFSUT_04290</name>
</gene>
<comment type="caution">
    <text evidence="1">The sequence shown here is derived from an EMBL/GenBank/DDBJ whole genome shotgun (WGS) entry which is preliminary data.</text>
</comment>
<dbReference type="EMBL" id="JBHUKQ010000003">
    <property type="protein sequence ID" value="MFD2479484.1"/>
    <property type="molecule type" value="Genomic_DNA"/>
</dbReference>
<sequence length="193" mass="21367">MGKRTRQFRPREVGVKLKLPFVGEISGSWTPHQAEAKAAWELYVELATRISVVKLRRDEGLAREALSSLYTLFGTTREILRKYGPEVSPRESADAITFGKLALTVLNVAVRPLLARWHPRLGSWEATRSDGVAPIDHENEWEHIEDLRAEIESVRVALLQVAELLANVSGAAPLTPDSRLLGDLGKERGGVVA</sequence>
<proteinExistence type="predicted"/>
<keyword evidence="2" id="KW-1185">Reference proteome</keyword>
<dbReference type="RefSeq" id="WP_344282154.1">
    <property type="nucleotide sequence ID" value="NZ_BAAAHV010000021.1"/>
</dbReference>
<organism evidence="1 2">
    <name type="scientific">Amycolatopsis albidoflavus</name>
    <dbReference type="NCBI Taxonomy" id="102226"/>
    <lineage>
        <taxon>Bacteria</taxon>
        <taxon>Bacillati</taxon>
        <taxon>Actinomycetota</taxon>
        <taxon>Actinomycetes</taxon>
        <taxon>Pseudonocardiales</taxon>
        <taxon>Pseudonocardiaceae</taxon>
        <taxon>Amycolatopsis</taxon>
    </lineage>
</organism>